<dbReference type="InParanoid" id="G4Z7M8"/>
<dbReference type="InterPro" id="IPR011009">
    <property type="entry name" value="Kinase-like_dom_sf"/>
</dbReference>
<dbReference type="SUPFAM" id="SSF56112">
    <property type="entry name" value="Protein kinase-like (PK-like)"/>
    <property type="match status" value="1"/>
</dbReference>
<dbReference type="PROSITE" id="PS00107">
    <property type="entry name" value="PROTEIN_KINASE_ATP"/>
    <property type="match status" value="1"/>
</dbReference>
<dbReference type="RefSeq" id="XP_009523784.1">
    <property type="nucleotide sequence ID" value="XM_009525489.1"/>
</dbReference>
<dbReference type="GO" id="GO:0005524">
    <property type="term" value="F:ATP binding"/>
    <property type="evidence" value="ECO:0007669"/>
    <property type="project" value="UniProtKB-UniRule"/>
</dbReference>
<accession>G4Z7M8</accession>
<dbReference type="InterPro" id="IPR017441">
    <property type="entry name" value="Protein_kinase_ATP_BS"/>
</dbReference>
<keyword evidence="2" id="KW-0808">Transferase</keyword>
<organism evidence="9 10">
    <name type="scientific">Phytophthora sojae (strain P6497)</name>
    <name type="common">Soybean stem and root rot agent</name>
    <name type="synonym">Phytophthora megasperma f. sp. glycines</name>
    <dbReference type="NCBI Taxonomy" id="1094619"/>
    <lineage>
        <taxon>Eukaryota</taxon>
        <taxon>Sar</taxon>
        <taxon>Stramenopiles</taxon>
        <taxon>Oomycota</taxon>
        <taxon>Peronosporomycetes</taxon>
        <taxon>Peronosporales</taxon>
        <taxon>Peronosporaceae</taxon>
        <taxon>Phytophthora</taxon>
    </lineage>
</organism>
<gene>
    <name evidence="9" type="ORF">PHYSODRAFT_494891</name>
</gene>
<dbReference type="PANTHER" id="PTHR44329">
    <property type="entry name" value="SERINE/THREONINE-PROTEIN KINASE TNNI3K-RELATED"/>
    <property type="match status" value="1"/>
</dbReference>
<name>G4Z7M8_PHYSP</name>
<dbReference type="PRINTS" id="PR00109">
    <property type="entry name" value="TYRKINASE"/>
</dbReference>
<feature type="binding site" evidence="6">
    <location>
        <position position="193"/>
    </location>
    <ligand>
        <name>ATP</name>
        <dbReference type="ChEBI" id="CHEBI:30616"/>
    </ligand>
</feature>
<evidence type="ECO:0000256" key="5">
    <source>
        <dbReference type="ARBA" id="ARBA00022840"/>
    </source>
</evidence>
<dbReference type="PANTHER" id="PTHR44329:SF288">
    <property type="entry name" value="MITOGEN-ACTIVATED PROTEIN KINASE KINASE KINASE 20"/>
    <property type="match status" value="1"/>
</dbReference>
<dbReference type="SMART" id="SM00220">
    <property type="entry name" value="S_TKc"/>
    <property type="match status" value="1"/>
</dbReference>
<evidence type="ECO:0000313" key="10">
    <source>
        <dbReference type="Proteomes" id="UP000002640"/>
    </source>
</evidence>
<feature type="domain" description="Protein kinase" evidence="8">
    <location>
        <begin position="160"/>
        <end position="436"/>
    </location>
</feature>
<dbReference type="GeneID" id="20657123"/>
<dbReference type="PROSITE" id="PS50011">
    <property type="entry name" value="PROTEIN_KINASE_DOM"/>
    <property type="match status" value="1"/>
</dbReference>
<dbReference type="AlphaFoldDB" id="G4Z7M8"/>
<comment type="similarity">
    <text evidence="7">Belongs to the protein kinase superfamily.</text>
</comment>
<reference evidence="9 10" key="1">
    <citation type="journal article" date="2006" name="Science">
        <title>Phytophthora genome sequences uncover evolutionary origins and mechanisms of pathogenesis.</title>
        <authorList>
            <person name="Tyler B.M."/>
            <person name="Tripathy S."/>
            <person name="Zhang X."/>
            <person name="Dehal P."/>
            <person name="Jiang R.H."/>
            <person name="Aerts A."/>
            <person name="Arredondo F.D."/>
            <person name="Baxter L."/>
            <person name="Bensasson D."/>
            <person name="Beynon J.L."/>
            <person name="Chapman J."/>
            <person name="Damasceno C.M."/>
            <person name="Dorrance A.E."/>
            <person name="Dou D."/>
            <person name="Dickerman A.W."/>
            <person name="Dubchak I.L."/>
            <person name="Garbelotto M."/>
            <person name="Gijzen M."/>
            <person name="Gordon S.G."/>
            <person name="Govers F."/>
            <person name="Grunwald N.J."/>
            <person name="Huang W."/>
            <person name="Ivors K.L."/>
            <person name="Jones R.W."/>
            <person name="Kamoun S."/>
            <person name="Krampis K."/>
            <person name="Lamour K.H."/>
            <person name="Lee M.K."/>
            <person name="McDonald W.H."/>
            <person name="Medina M."/>
            <person name="Meijer H.J."/>
            <person name="Nordberg E.K."/>
            <person name="Maclean D.J."/>
            <person name="Ospina-Giraldo M.D."/>
            <person name="Morris P.F."/>
            <person name="Phuntumart V."/>
            <person name="Putnam N.H."/>
            <person name="Rash S."/>
            <person name="Rose J.K."/>
            <person name="Sakihama Y."/>
            <person name="Salamov A.A."/>
            <person name="Savidor A."/>
            <person name="Scheuring C.F."/>
            <person name="Smith B.M."/>
            <person name="Sobral B.W."/>
            <person name="Terry A."/>
            <person name="Torto-Alalibo T.A."/>
            <person name="Win J."/>
            <person name="Xu Z."/>
            <person name="Zhang H."/>
            <person name="Grigoriev I.V."/>
            <person name="Rokhsar D.S."/>
            <person name="Boore J.L."/>
        </authorList>
    </citation>
    <scope>NUCLEOTIDE SEQUENCE [LARGE SCALE GENOMIC DNA]</scope>
    <source>
        <strain evidence="9 10">P6497</strain>
    </source>
</reference>
<dbReference type="Proteomes" id="UP000002640">
    <property type="component" value="Unassembled WGS sequence"/>
</dbReference>
<evidence type="ECO:0000256" key="6">
    <source>
        <dbReference type="PROSITE-ProRule" id="PRU10141"/>
    </source>
</evidence>
<protein>
    <recommendedName>
        <fullName evidence="8">Protein kinase domain-containing protein</fullName>
    </recommendedName>
</protein>
<dbReference type="STRING" id="1094619.G4Z7M8"/>
<keyword evidence="1 7" id="KW-0723">Serine/threonine-protein kinase</keyword>
<evidence type="ECO:0000256" key="4">
    <source>
        <dbReference type="ARBA" id="ARBA00022777"/>
    </source>
</evidence>
<dbReference type="Gene3D" id="1.10.510.10">
    <property type="entry name" value="Transferase(Phosphotransferase) domain 1"/>
    <property type="match status" value="1"/>
</dbReference>
<dbReference type="GO" id="GO:0004674">
    <property type="term" value="F:protein serine/threonine kinase activity"/>
    <property type="evidence" value="ECO:0007669"/>
    <property type="project" value="UniProtKB-KW"/>
</dbReference>
<dbReference type="Pfam" id="PF07714">
    <property type="entry name" value="PK_Tyr_Ser-Thr"/>
    <property type="match status" value="1"/>
</dbReference>
<dbReference type="KEGG" id="psoj:PHYSODRAFT_494891"/>
<evidence type="ECO:0000256" key="7">
    <source>
        <dbReference type="RuleBase" id="RU000304"/>
    </source>
</evidence>
<dbReference type="EMBL" id="JH159153">
    <property type="protein sequence ID" value="EGZ21067.1"/>
    <property type="molecule type" value="Genomic_DNA"/>
</dbReference>
<keyword evidence="10" id="KW-1185">Reference proteome</keyword>
<dbReference type="InterPro" id="IPR051681">
    <property type="entry name" value="Ser/Thr_Kinases-Pseudokinases"/>
</dbReference>
<dbReference type="InterPro" id="IPR000719">
    <property type="entry name" value="Prot_kinase_dom"/>
</dbReference>
<evidence type="ECO:0000256" key="3">
    <source>
        <dbReference type="ARBA" id="ARBA00022741"/>
    </source>
</evidence>
<proteinExistence type="inferred from homology"/>
<keyword evidence="5 6" id="KW-0067">ATP-binding</keyword>
<evidence type="ECO:0000313" key="9">
    <source>
        <dbReference type="EMBL" id="EGZ21067.1"/>
    </source>
</evidence>
<keyword evidence="3 6" id="KW-0547">Nucleotide-binding</keyword>
<keyword evidence="4" id="KW-0418">Kinase</keyword>
<dbReference type="OMA" id="IRTWSTP"/>
<dbReference type="SMR" id="G4Z7M8"/>
<dbReference type="InterPro" id="IPR001245">
    <property type="entry name" value="Ser-Thr/Tyr_kinase_cat_dom"/>
</dbReference>
<dbReference type="PROSITE" id="PS00108">
    <property type="entry name" value="PROTEIN_KINASE_ST"/>
    <property type="match status" value="1"/>
</dbReference>
<dbReference type="InterPro" id="IPR008271">
    <property type="entry name" value="Ser/Thr_kinase_AS"/>
</dbReference>
<evidence type="ECO:0000256" key="1">
    <source>
        <dbReference type="ARBA" id="ARBA00022527"/>
    </source>
</evidence>
<evidence type="ECO:0000259" key="8">
    <source>
        <dbReference type="PROSITE" id="PS50011"/>
    </source>
</evidence>
<dbReference type="Gene3D" id="3.30.200.20">
    <property type="entry name" value="Phosphorylase Kinase, domain 1"/>
    <property type="match status" value="1"/>
</dbReference>
<sequence>MYVSLSYTACSCASKKDEGVLSSIEIGEVGELQLPAKANESYEISRFFPVIRRQHKGSQSPCVLLTAGKVKLWIRVEKPAAACTVVQPEIPKRPPFALPTNFGEALQLKRKQLKATVVPEGSAQKMSKHQASQADAVIAIELMKEIAVETAPDQIGENDLKVEGRVGEGIHSCVRLGALRRSNTDSTRPVAVKEFRHQHAVPPVSVLRAFILEYRILARCRVEGGHQHIVELLGVTVAPRLIILMEYFDRGSLAQCLQDEAAWGRLPIKQVSLVGLKIARGIAWLHKHDMIHRDIKSHNIIISGDLTRPSPSVKIGDLGSAIVRQQQEPLLVEEVGSSGYTAPEIFTRHGYDSKVDVWSFGIVLWELASCCVQDRLNPFMGMAGDEFVTKAQGGCRPKLAHAHQVWFGPIVKKCWRFDPSQRPDMDEVVKQLEKLIGEL</sequence>
<evidence type="ECO:0000256" key="2">
    <source>
        <dbReference type="ARBA" id="ARBA00022679"/>
    </source>
</evidence>